<protein>
    <submittedName>
        <fullName evidence="2">Uncharacterized protein</fullName>
    </submittedName>
</protein>
<dbReference type="AlphaFoldDB" id="K5WZ37"/>
<dbReference type="Proteomes" id="UP000008493">
    <property type="component" value="Unassembled WGS sequence"/>
</dbReference>
<dbReference type="KEGG" id="abp:AGABI1DRAFT131789"/>
<feature type="region of interest" description="Disordered" evidence="1">
    <location>
        <begin position="463"/>
        <end position="485"/>
    </location>
</feature>
<feature type="compositionally biased region" description="Low complexity" evidence="1">
    <location>
        <begin position="324"/>
        <end position="339"/>
    </location>
</feature>
<dbReference type="OrthoDB" id="3070411at2759"/>
<feature type="region of interest" description="Disordered" evidence="1">
    <location>
        <begin position="323"/>
        <end position="358"/>
    </location>
</feature>
<dbReference type="OMA" id="VECAQER"/>
<evidence type="ECO:0000256" key="1">
    <source>
        <dbReference type="SAM" id="MobiDB-lite"/>
    </source>
</evidence>
<accession>K5WZ37</accession>
<sequence>MATLSPEQIDEPLVSMKHIVVCLLQGLKSRLLVSPQIGDIGYIPAVGRRMSLSDFPSTPTSPHFLGHRHSMYATGRRPLRPSPLAGPAFRIDEPIEEVDEEKNQLSHLPGPSRVLSKPNLATLIAPPPRLRHARPKGVECAQERFSHVSISSPFAKPSKCSLSLIAKRRNSEMVPPLQPLPPLSSSLLQSRSVSSLSPRYHYYPTTGDMCNKNENEPLALPPVALQRPKSVHGYPTIQHQPINPIPEQQLGHQCIIAPARTRDPRDNSWFTANTYQVTPKFTRLGLAASGVVLPVPAKKYKKLLYHSSRSSLHAGATSAGVLRSMDSTSSSSSASPVPSTLDANPKDVSQDSSGVTTPTLTRSYASSLCSDESSIAPSDILLMTSTPVVVTLTDSSTTITTIVEGDESGGSLSGLKDLDERESQSQRIAAAISSKKNKFARFEILRHRTTKSFNSLYNTSINQQSKDDRCGSNEKRKGSNDEGIARHYNEIKLGLEKFSRTSSSESSSSESLNEAHMKRDRVFPVKKSPSMKRLWRSITVNW</sequence>
<dbReference type="RefSeq" id="XP_007333449.1">
    <property type="nucleotide sequence ID" value="XM_007333387.1"/>
</dbReference>
<dbReference type="EMBL" id="JH971407">
    <property type="protein sequence ID" value="EKM75882.1"/>
    <property type="molecule type" value="Genomic_DNA"/>
</dbReference>
<dbReference type="eggNOG" id="ENOG502T1HD">
    <property type="taxonomic scope" value="Eukaryota"/>
</dbReference>
<dbReference type="GeneID" id="18827527"/>
<dbReference type="HOGENOM" id="CLU_553176_0_0_1"/>
<evidence type="ECO:0000313" key="3">
    <source>
        <dbReference type="Proteomes" id="UP000008493"/>
    </source>
</evidence>
<organism evidence="2 3">
    <name type="scientific">Agaricus bisporus var. burnettii (strain JB137-S8 / ATCC MYA-4627 / FGSC 10392)</name>
    <name type="common">White button mushroom</name>
    <dbReference type="NCBI Taxonomy" id="597362"/>
    <lineage>
        <taxon>Eukaryota</taxon>
        <taxon>Fungi</taxon>
        <taxon>Dikarya</taxon>
        <taxon>Basidiomycota</taxon>
        <taxon>Agaricomycotina</taxon>
        <taxon>Agaricomycetes</taxon>
        <taxon>Agaricomycetidae</taxon>
        <taxon>Agaricales</taxon>
        <taxon>Agaricineae</taxon>
        <taxon>Agaricaceae</taxon>
        <taxon>Agaricus</taxon>
    </lineage>
</organism>
<feature type="compositionally biased region" description="Basic and acidic residues" evidence="1">
    <location>
        <begin position="465"/>
        <end position="485"/>
    </location>
</feature>
<name>K5WZ37_AGABU</name>
<proteinExistence type="predicted"/>
<evidence type="ECO:0000313" key="2">
    <source>
        <dbReference type="EMBL" id="EKM75882.1"/>
    </source>
</evidence>
<reference evidence="3" key="1">
    <citation type="journal article" date="2012" name="Proc. Natl. Acad. Sci. U.S.A.">
        <title>Genome sequence of the button mushroom Agaricus bisporus reveals mechanisms governing adaptation to a humic-rich ecological niche.</title>
        <authorList>
            <person name="Morin E."/>
            <person name="Kohler A."/>
            <person name="Baker A.R."/>
            <person name="Foulongne-Oriol M."/>
            <person name="Lombard V."/>
            <person name="Nagy L.G."/>
            <person name="Ohm R.A."/>
            <person name="Patyshakuliyeva A."/>
            <person name="Brun A."/>
            <person name="Aerts A.L."/>
            <person name="Bailey A.M."/>
            <person name="Billette C."/>
            <person name="Coutinho P.M."/>
            <person name="Deakin G."/>
            <person name="Doddapaneni H."/>
            <person name="Floudas D."/>
            <person name="Grimwood J."/>
            <person name="Hilden K."/>
            <person name="Kuees U."/>
            <person name="LaButti K.M."/>
            <person name="Lapidus A."/>
            <person name="Lindquist E.A."/>
            <person name="Lucas S.M."/>
            <person name="Murat C."/>
            <person name="Riley R.W."/>
            <person name="Salamov A.A."/>
            <person name="Schmutz J."/>
            <person name="Subramanian V."/>
            <person name="Woesten H.A.B."/>
            <person name="Xu J."/>
            <person name="Eastwood D.C."/>
            <person name="Foster G.D."/>
            <person name="Sonnenberg A.S."/>
            <person name="Cullen D."/>
            <person name="de Vries R.P."/>
            <person name="Lundell T."/>
            <person name="Hibbett D.S."/>
            <person name="Henrissat B."/>
            <person name="Burton K.S."/>
            <person name="Kerrigan R.W."/>
            <person name="Challen M.P."/>
            <person name="Grigoriev I.V."/>
            <person name="Martin F."/>
        </authorList>
    </citation>
    <scope>NUCLEOTIDE SEQUENCE [LARGE SCALE GENOMIC DNA]</scope>
    <source>
        <strain evidence="3">JB137-S8 / ATCC MYA-4627 / FGSC 10392</strain>
    </source>
</reference>
<keyword evidence="3" id="KW-1185">Reference proteome</keyword>
<dbReference type="InParanoid" id="K5WZ37"/>
<gene>
    <name evidence="2" type="ORF">AGABI1DRAFT_131789</name>
</gene>